<comment type="caution">
    <text evidence="2">The sequence shown here is derived from an EMBL/GenBank/DDBJ whole genome shotgun (WGS) entry which is preliminary data.</text>
</comment>
<proteinExistence type="predicted"/>
<dbReference type="Proteomes" id="UP000485058">
    <property type="component" value="Unassembled WGS sequence"/>
</dbReference>
<gene>
    <name evidence="2" type="ORF">HaLaN_04568</name>
</gene>
<evidence type="ECO:0000256" key="1">
    <source>
        <dbReference type="SAM" id="MobiDB-lite"/>
    </source>
</evidence>
<accession>A0A699YGU7</accession>
<dbReference type="EMBL" id="BLLF01000233">
    <property type="protein sequence ID" value="GFH09430.1"/>
    <property type="molecule type" value="Genomic_DNA"/>
</dbReference>
<organism evidence="2 3">
    <name type="scientific">Haematococcus lacustris</name>
    <name type="common">Green alga</name>
    <name type="synonym">Haematococcus pluvialis</name>
    <dbReference type="NCBI Taxonomy" id="44745"/>
    <lineage>
        <taxon>Eukaryota</taxon>
        <taxon>Viridiplantae</taxon>
        <taxon>Chlorophyta</taxon>
        <taxon>core chlorophytes</taxon>
        <taxon>Chlorophyceae</taxon>
        <taxon>CS clade</taxon>
        <taxon>Chlamydomonadales</taxon>
        <taxon>Haematococcaceae</taxon>
        <taxon>Haematococcus</taxon>
    </lineage>
</organism>
<dbReference type="AlphaFoldDB" id="A0A699YGU7"/>
<protein>
    <submittedName>
        <fullName evidence="2">Uncharacterized protein</fullName>
    </submittedName>
</protein>
<evidence type="ECO:0000313" key="2">
    <source>
        <dbReference type="EMBL" id="GFH09430.1"/>
    </source>
</evidence>
<sequence length="143" mass="15930">MNTSSTRKRKAGVRDRPQPAQQGNKAMAYTPSEVLLRPSRQYCSRRGQASQQPCIFPSMGGGALSHGLLGHVGRGGRSRRGPHEQYTHEFECSDLSRQCAQHNARELMTHASPRSRQSALSGDVRSIIRDHVAGTRRRFDYQG</sequence>
<feature type="region of interest" description="Disordered" evidence="1">
    <location>
        <begin position="1"/>
        <end position="33"/>
    </location>
</feature>
<feature type="compositionally biased region" description="Basic residues" evidence="1">
    <location>
        <begin position="1"/>
        <end position="11"/>
    </location>
</feature>
<evidence type="ECO:0000313" key="3">
    <source>
        <dbReference type="Proteomes" id="UP000485058"/>
    </source>
</evidence>
<name>A0A699YGU7_HAELA</name>
<reference evidence="2 3" key="1">
    <citation type="submission" date="2020-02" db="EMBL/GenBank/DDBJ databases">
        <title>Draft genome sequence of Haematococcus lacustris strain NIES-144.</title>
        <authorList>
            <person name="Morimoto D."/>
            <person name="Nakagawa S."/>
            <person name="Yoshida T."/>
            <person name="Sawayama S."/>
        </authorList>
    </citation>
    <scope>NUCLEOTIDE SEQUENCE [LARGE SCALE GENOMIC DNA]</scope>
    <source>
        <strain evidence="2 3">NIES-144</strain>
    </source>
</reference>
<keyword evidence="3" id="KW-1185">Reference proteome</keyword>